<feature type="transmembrane region" description="Helical" evidence="8">
    <location>
        <begin position="272"/>
        <end position="297"/>
    </location>
</feature>
<feature type="domain" description="ABC3 transporter permease C-terminal" evidence="9">
    <location>
        <begin position="276"/>
        <end position="409"/>
    </location>
</feature>
<reference evidence="11 12" key="1">
    <citation type="journal article" date="2011" name="J. Bacteriol.">
        <title>Draft genome sequence of the polycyclic aromatic hydrocarbon-degrading, genetically engineered bioluminescent bioreporter Pseudomonas fluorescens HK44.</title>
        <authorList>
            <person name="Chauhan A."/>
            <person name="Layton A.C."/>
            <person name="Williams D.E."/>
            <person name="Smartt A.E."/>
            <person name="Ripp S."/>
            <person name="Karpinets T.V."/>
            <person name="Brown S.D."/>
            <person name="Sayler G.S."/>
        </authorList>
    </citation>
    <scope>NUCLEOTIDE SEQUENCE [LARGE SCALE GENOMIC DNA]</scope>
    <source>
        <strain evidence="11 12">HK44</strain>
    </source>
</reference>
<dbReference type="PANTHER" id="PTHR30489:SF0">
    <property type="entry name" value="LIPOPROTEIN-RELEASING SYSTEM TRANSMEMBRANE PROTEIN LOLE"/>
    <property type="match status" value="1"/>
</dbReference>
<evidence type="ECO:0000256" key="8">
    <source>
        <dbReference type="SAM" id="Phobius"/>
    </source>
</evidence>
<evidence type="ECO:0000259" key="9">
    <source>
        <dbReference type="Pfam" id="PF02687"/>
    </source>
</evidence>
<dbReference type="Pfam" id="PF02687">
    <property type="entry name" value="FtsX"/>
    <property type="match status" value="1"/>
</dbReference>
<evidence type="ECO:0000256" key="1">
    <source>
        <dbReference type="ARBA" id="ARBA00004651"/>
    </source>
</evidence>
<protein>
    <submittedName>
        <fullName evidence="11">Multidrug ABC transporter substrate-binding protein</fullName>
    </submittedName>
</protein>
<organism evidence="11 12">
    <name type="scientific">Pseudomonas fluorescens HK44</name>
    <dbReference type="NCBI Taxonomy" id="1042209"/>
    <lineage>
        <taxon>Bacteria</taxon>
        <taxon>Pseudomonadati</taxon>
        <taxon>Pseudomonadota</taxon>
        <taxon>Gammaproteobacteria</taxon>
        <taxon>Pseudomonadales</taxon>
        <taxon>Pseudomonadaceae</taxon>
        <taxon>Pseudomonas</taxon>
    </lineage>
</organism>
<keyword evidence="6 8" id="KW-1133">Transmembrane helix</keyword>
<dbReference type="GO" id="GO:0042953">
    <property type="term" value="P:lipoprotein transport"/>
    <property type="evidence" value="ECO:0007669"/>
    <property type="project" value="InterPro"/>
</dbReference>
<dbReference type="RefSeq" id="WP_019692725.1">
    <property type="nucleotide sequence ID" value="NZ_AFOY02000010.1"/>
</dbReference>
<feature type="transmembrane region" description="Helical" evidence="8">
    <location>
        <begin position="21"/>
        <end position="48"/>
    </location>
</feature>
<dbReference type="eggNOG" id="COG4591">
    <property type="taxonomic scope" value="Bacteria"/>
</dbReference>
<dbReference type="GO" id="GO:0044874">
    <property type="term" value="P:lipoprotein localization to outer membrane"/>
    <property type="evidence" value="ECO:0007669"/>
    <property type="project" value="TreeGrafter"/>
</dbReference>
<dbReference type="PANTHER" id="PTHR30489">
    <property type="entry name" value="LIPOPROTEIN-RELEASING SYSTEM TRANSMEMBRANE PROTEIN LOLE"/>
    <property type="match status" value="1"/>
</dbReference>
<dbReference type="NCBIfam" id="TIGR02212">
    <property type="entry name" value="lolCE"/>
    <property type="match status" value="1"/>
</dbReference>
<evidence type="ECO:0000256" key="6">
    <source>
        <dbReference type="ARBA" id="ARBA00022989"/>
    </source>
</evidence>
<keyword evidence="3" id="KW-0813">Transport</keyword>
<evidence type="ECO:0000313" key="11">
    <source>
        <dbReference type="EMBL" id="EXF94548.1"/>
    </source>
</evidence>
<evidence type="ECO:0000256" key="3">
    <source>
        <dbReference type="ARBA" id="ARBA00022448"/>
    </source>
</evidence>
<dbReference type="Proteomes" id="UP000022611">
    <property type="component" value="Unassembled WGS sequence"/>
</dbReference>
<feature type="transmembrane region" description="Helical" evidence="8">
    <location>
        <begin position="382"/>
        <end position="402"/>
    </location>
</feature>
<name>A0A010SUE7_PSEFL</name>
<dbReference type="Pfam" id="PF12704">
    <property type="entry name" value="MacB_PCD"/>
    <property type="match status" value="1"/>
</dbReference>
<feature type="domain" description="MacB-like periplasmic core" evidence="10">
    <location>
        <begin position="27"/>
        <end position="193"/>
    </location>
</feature>
<feature type="transmembrane region" description="Helical" evidence="8">
    <location>
        <begin position="318"/>
        <end position="345"/>
    </location>
</feature>
<keyword evidence="7 8" id="KW-0472">Membrane</keyword>
<dbReference type="InterPro" id="IPR011925">
    <property type="entry name" value="LolCE_TM"/>
</dbReference>
<sequence>MFRPLFVFIGTRYTRAKRRNHFVSFISLTSMIGLALGVVVMIVVLSVMNGFDHEMRTRVLGMVPHATIESGEPISDWQSLAAKVQQNPQVVAVAPFTQMQGLLTNNGQVQKVLLNAVDPDQERKVSIIDNFMTQGKLDDLSPGSFGIVIGDKAATKLGVGLGDKLTFVAPEVTVTPAGMFPRMKRFTVVGIFHVGAGELDGYLGLTNLDDLARLHRWKPDQVQGLRLKFDDLFQAPRTAWNIAQNLGGDHYYARDWTRTHGNLYQAIRMEKAMIGLLLLLIVAVAAFNIISTLVMVVNDKKGDIAILRTLGSTPGQIMAIFMVQGTVIGVVGTAIGAVVGMFAALNVSAAISVLEGLIGHKFLNADVYFIDYLPSQLMAEDVLMVCGAALVLSFLATLYPAWRAARTQPAEALRYE</sequence>
<proteinExistence type="inferred from homology"/>
<evidence type="ECO:0000313" key="12">
    <source>
        <dbReference type="Proteomes" id="UP000022611"/>
    </source>
</evidence>
<gene>
    <name evidence="11" type="ORF">HK44_000905</name>
</gene>
<comment type="caution">
    <text evidence="11">The sequence shown here is derived from an EMBL/GenBank/DDBJ whole genome shotgun (WGS) entry which is preliminary data.</text>
</comment>
<evidence type="ECO:0000256" key="7">
    <source>
        <dbReference type="ARBA" id="ARBA00023136"/>
    </source>
</evidence>
<keyword evidence="5 8" id="KW-0812">Transmembrane</keyword>
<evidence type="ECO:0000256" key="4">
    <source>
        <dbReference type="ARBA" id="ARBA00022475"/>
    </source>
</evidence>
<evidence type="ECO:0000256" key="2">
    <source>
        <dbReference type="ARBA" id="ARBA00005236"/>
    </source>
</evidence>
<dbReference type="OrthoDB" id="9808461at2"/>
<keyword evidence="4" id="KW-1003">Cell membrane</keyword>
<comment type="similarity">
    <text evidence="2">Belongs to the ABC-4 integral membrane protein family. LolC/E subfamily.</text>
</comment>
<dbReference type="InterPro" id="IPR025857">
    <property type="entry name" value="MacB_PCD"/>
</dbReference>
<dbReference type="GO" id="GO:0098797">
    <property type="term" value="C:plasma membrane protein complex"/>
    <property type="evidence" value="ECO:0007669"/>
    <property type="project" value="TreeGrafter"/>
</dbReference>
<dbReference type="HOGENOM" id="CLU_000604_8_1_6"/>
<comment type="subcellular location">
    <subcellularLocation>
        <location evidence="1">Cell membrane</location>
        <topology evidence="1">Multi-pass membrane protein</topology>
    </subcellularLocation>
</comment>
<dbReference type="InterPro" id="IPR003838">
    <property type="entry name" value="ABC3_permease_C"/>
</dbReference>
<evidence type="ECO:0000256" key="5">
    <source>
        <dbReference type="ARBA" id="ARBA00022692"/>
    </source>
</evidence>
<evidence type="ECO:0000259" key="10">
    <source>
        <dbReference type="Pfam" id="PF12704"/>
    </source>
</evidence>
<dbReference type="PATRIC" id="fig|1042209.11.peg.2522"/>
<accession>A0A010SUE7</accession>
<dbReference type="InterPro" id="IPR051447">
    <property type="entry name" value="Lipoprotein-release_system"/>
</dbReference>
<dbReference type="EMBL" id="AFOY02000010">
    <property type="protein sequence ID" value="EXF94548.1"/>
    <property type="molecule type" value="Genomic_DNA"/>
</dbReference>
<dbReference type="AlphaFoldDB" id="A0A010SUE7"/>